<protein>
    <recommendedName>
        <fullName evidence="4">DUF4203 domain-containing protein</fullName>
    </recommendedName>
</protein>
<dbReference type="AlphaFoldDB" id="A0A1V9ZGC2"/>
<keyword evidence="1" id="KW-0812">Transmembrane</keyword>
<feature type="transmembrane region" description="Helical" evidence="1">
    <location>
        <begin position="176"/>
        <end position="193"/>
    </location>
</feature>
<feature type="transmembrane region" description="Helical" evidence="1">
    <location>
        <begin position="148"/>
        <end position="164"/>
    </location>
</feature>
<evidence type="ECO:0000313" key="3">
    <source>
        <dbReference type="Proteomes" id="UP000243217"/>
    </source>
</evidence>
<proteinExistence type="predicted"/>
<dbReference type="Proteomes" id="UP000243217">
    <property type="component" value="Unassembled WGS sequence"/>
</dbReference>
<reference evidence="2 3" key="1">
    <citation type="journal article" date="2014" name="Genome Biol. Evol.">
        <title>The secreted proteins of Achlya hypogyna and Thraustotheca clavata identify the ancestral oomycete secretome and reveal gene acquisitions by horizontal gene transfer.</title>
        <authorList>
            <person name="Misner I."/>
            <person name="Blouin N."/>
            <person name="Leonard G."/>
            <person name="Richards T.A."/>
            <person name="Lane C.E."/>
        </authorList>
    </citation>
    <scope>NUCLEOTIDE SEQUENCE [LARGE SCALE GENOMIC DNA]</scope>
    <source>
        <strain evidence="2 3">ATCC 34112</strain>
    </source>
</reference>
<dbReference type="OrthoDB" id="74621at2759"/>
<keyword evidence="1" id="KW-1133">Transmembrane helix</keyword>
<sequence>MFPLPSDTSSMDPLDVLLYLVSVSYGVLCIFAGYRRLEIVIVGLPALFAITIVCITDCPRLTGIAIALFVLIASFFAYPHLLRKYRDQYFVTGIIFLYIATIGLLVDSAIDFIHPFTPLVQLVLYICVTSIFVVYFRCLTNAAISSRLIHSTAIFGTLVVIEIFTRSQKESLAQNILTHCICAIAGIVFGIWYQTKKLPENNRASMCVTEVSEITTPRPEMDEWVAMPYVEVLIQDEADVSAMEKASKQ</sequence>
<evidence type="ECO:0008006" key="4">
    <source>
        <dbReference type="Google" id="ProtNLM"/>
    </source>
</evidence>
<accession>A0A1V9ZGC2</accession>
<dbReference type="EMBL" id="JNBS01001933">
    <property type="protein sequence ID" value="OQR97034.1"/>
    <property type="molecule type" value="Genomic_DNA"/>
</dbReference>
<keyword evidence="3" id="KW-1185">Reference proteome</keyword>
<comment type="caution">
    <text evidence="2">The sequence shown here is derived from an EMBL/GenBank/DDBJ whole genome shotgun (WGS) entry which is preliminary data.</text>
</comment>
<feature type="transmembrane region" description="Helical" evidence="1">
    <location>
        <begin position="39"/>
        <end position="55"/>
    </location>
</feature>
<gene>
    <name evidence="2" type="ORF">THRCLA_21972</name>
</gene>
<organism evidence="2 3">
    <name type="scientific">Thraustotheca clavata</name>
    <dbReference type="NCBI Taxonomy" id="74557"/>
    <lineage>
        <taxon>Eukaryota</taxon>
        <taxon>Sar</taxon>
        <taxon>Stramenopiles</taxon>
        <taxon>Oomycota</taxon>
        <taxon>Saprolegniomycetes</taxon>
        <taxon>Saprolegniales</taxon>
        <taxon>Achlyaceae</taxon>
        <taxon>Thraustotheca</taxon>
    </lineage>
</organism>
<name>A0A1V9ZGC2_9STRA</name>
<keyword evidence="1" id="KW-0472">Membrane</keyword>
<evidence type="ECO:0000313" key="2">
    <source>
        <dbReference type="EMBL" id="OQR97034.1"/>
    </source>
</evidence>
<feature type="transmembrane region" description="Helical" evidence="1">
    <location>
        <begin position="116"/>
        <end position="136"/>
    </location>
</feature>
<evidence type="ECO:0000256" key="1">
    <source>
        <dbReference type="SAM" id="Phobius"/>
    </source>
</evidence>
<feature type="transmembrane region" description="Helical" evidence="1">
    <location>
        <begin position="61"/>
        <end position="82"/>
    </location>
</feature>
<feature type="transmembrane region" description="Helical" evidence="1">
    <location>
        <begin position="89"/>
        <end position="110"/>
    </location>
</feature>
<feature type="transmembrane region" description="Helical" evidence="1">
    <location>
        <begin position="16"/>
        <end position="34"/>
    </location>
</feature>